<keyword evidence="11" id="KW-1185">Reference proteome</keyword>
<accession>A0A8S9WIZ9</accession>
<evidence type="ECO:0000256" key="6">
    <source>
        <dbReference type="ARBA" id="ARBA00023125"/>
    </source>
</evidence>
<name>A0A8S9WIZ9_APOLU</name>
<organism evidence="10 11">
    <name type="scientific">Apolygus lucorum</name>
    <name type="common">Small green plant bug</name>
    <name type="synonym">Lygocoris lucorum</name>
    <dbReference type="NCBI Taxonomy" id="248454"/>
    <lineage>
        <taxon>Eukaryota</taxon>
        <taxon>Metazoa</taxon>
        <taxon>Ecdysozoa</taxon>
        <taxon>Arthropoda</taxon>
        <taxon>Hexapoda</taxon>
        <taxon>Insecta</taxon>
        <taxon>Pterygota</taxon>
        <taxon>Neoptera</taxon>
        <taxon>Paraneoptera</taxon>
        <taxon>Hemiptera</taxon>
        <taxon>Heteroptera</taxon>
        <taxon>Panheteroptera</taxon>
        <taxon>Cimicomorpha</taxon>
        <taxon>Miridae</taxon>
        <taxon>Mirini</taxon>
        <taxon>Apolygus</taxon>
    </lineage>
</organism>
<evidence type="ECO:0000256" key="7">
    <source>
        <dbReference type="ARBA" id="ARBA00023242"/>
    </source>
</evidence>
<dbReference type="SUPFAM" id="SSF57667">
    <property type="entry name" value="beta-beta-alpha zinc fingers"/>
    <property type="match status" value="2"/>
</dbReference>
<keyword evidence="4" id="KW-0863">Zinc-finger</keyword>
<dbReference type="Proteomes" id="UP000466442">
    <property type="component" value="Unassembled WGS sequence"/>
</dbReference>
<dbReference type="SMART" id="SM00355">
    <property type="entry name" value="ZnF_C2H2"/>
    <property type="match status" value="2"/>
</dbReference>
<feature type="domain" description="C2H2-type" evidence="9">
    <location>
        <begin position="170"/>
        <end position="193"/>
    </location>
</feature>
<evidence type="ECO:0000256" key="4">
    <source>
        <dbReference type="ARBA" id="ARBA00022771"/>
    </source>
</evidence>
<keyword evidence="3" id="KW-0677">Repeat</keyword>
<keyword evidence="7" id="KW-0539">Nucleus</keyword>
<dbReference type="GO" id="GO:0000981">
    <property type="term" value="F:DNA-binding transcription factor activity, RNA polymerase II-specific"/>
    <property type="evidence" value="ECO:0007669"/>
    <property type="project" value="TreeGrafter"/>
</dbReference>
<dbReference type="PANTHER" id="PTHR24388">
    <property type="entry name" value="ZINC FINGER PROTEIN"/>
    <property type="match status" value="1"/>
</dbReference>
<evidence type="ECO:0000259" key="9">
    <source>
        <dbReference type="SMART" id="SM00355"/>
    </source>
</evidence>
<evidence type="ECO:0000313" key="11">
    <source>
        <dbReference type="Proteomes" id="UP000466442"/>
    </source>
</evidence>
<evidence type="ECO:0000256" key="8">
    <source>
        <dbReference type="ARBA" id="ARBA00037948"/>
    </source>
</evidence>
<sequence>MSEHFLDDECAFVSKDEAYLFNRHYSSILVSDQTPKEEKRRICECGKSYKYKQGLYRHKKFECGNKQPQCLSWNLAIDDHLGFLWFLTIPIPQKINVIPKFECGKEPQFKCTLCPHRAKLKSNLKAHFAIRHDHNVTDWRRFFCTCGKSYKYKAGLYAHRKNECGKEPRFKCSLCPYKTKIKSSLKTHVFNQHGNRCPGLSN</sequence>
<keyword evidence="2" id="KW-0479">Metal-binding</keyword>
<evidence type="ECO:0000256" key="2">
    <source>
        <dbReference type="ARBA" id="ARBA00022723"/>
    </source>
</evidence>
<comment type="subcellular location">
    <subcellularLocation>
        <location evidence="1">Nucleus</location>
    </subcellularLocation>
</comment>
<dbReference type="PANTHER" id="PTHR24388:SF54">
    <property type="entry name" value="PROTEIN ESCARGOT"/>
    <property type="match status" value="1"/>
</dbReference>
<evidence type="ECO:0000256" key="1">
    <source>
        <dbReference type="ARBA" id="ARBA00004123"/>
    </source>
</evidence>
<proteinExistence type="inferred from homology"/>
<dbReference type="InterPro" id="IPR050527">
    <property type="entry name" value="Snail/Krueppel_Znf"/>
</dbReference>
<dbReference type="GO" id="GO:0008270">
    <property type="term" value="F:zinc ion binding"/>
    <property type="evidence" value="ECO:0007669"/>
    <property type="project" value="UniProtKB-KW"/>
</dbReference>
<evidence type="ECO:0000313" key="10">
    <source>
        <dbReference type="EMBL" id="KAF6197372.1"/>
    </source>
</evidence>
<dbReference type="AlphaFoldDB" id="A0A8S9WIZ9"/>
<dbReference type="OrthoDB" id="6571533at2759"/>
<dbReference type="Gene3D" id="3.30.160.60">
    <property type="entry name" value="Classic Zinc Finger"/>
    <property type="match status" value="1"/>
</dbReference>
<dbReference type="InterPro" id="IPR036236">
    <property type="entry name" value="Znf_C2H2_sf"/>
</dbReference>
<dbReference type="EMBL" id="WIXP02000101">
    <property type="protein sequence ID" value="KAF6197372.1"/>
    <property type="molecule type" value="Genomic_DNA"/>
</dbReference>
<dbReference type="InterPro" id="IPR013087">
    <property type="entry name" value="Znf_C2H2_type"/>
</dbReference>
<comment type="caution">
    <text evidence="10">The sequence shown here is derived from an EMBL/GenBank/DDBJ whole genome shotgun (WGS) entry which is preliminary data.</text>
</comment>
<evidence type="ECO:0000256" key="5">
    <source>
        <dbReference type="ARBA" id="ARBA00022833"/>
    </source>
</evidence>
<keyword evidence="5" id="KW-0862">Zinc</keyword>
<dbReference type="GO" id="GO:0005634">
    <property type="term" value="C:nucleus"/>
    <property type="evidence" value="ECO:0007669"/>
    <property type="project" value="UniProtKB-SubCell"/>
</dbReference>
<protein>
    <recommendedName>
        <fullName evidence="9">C2H2-type domain-containing protein</fullName>
    </recommendedName>
</protein>
<feature type="domain" description="C2H2-type" evidence="9">
    <location>
        <begin position="109"/>
        <end position="132"/>
    </location>
</feature>
<keyword evidence="6" id="KW-0238">DNA-binding</keyword>
<gene>
    <name evidence="10" type="ORF">GE061_020256</name>
</gene>
<evidence type="ECO:0000256" key="3">
    <source>
        <dbReference type="ARBA" id="ARBA00022737"/>
    </source>
</evidence>
<comment type="similarity">
    <text evidence="8">Belongs to the snail C2H2-type zinc-finger protein family.</text>
</comment>
<reference evidence="10" key="1">
    <citation type="journal article" date="2021" name="Mol. Ecol. Resour.">
        <title>Apolygus lucorum genome provides insights into omnivorousness and mesophyll feeding.</title>
        <authorList>
            <person name="Liu Y."/>
            <person name="Liu H."/>
            <person name="Wang H."/>
            <person name="Huang T."/>
            <person name="Liu B."/>
            <person name="Yang B."/>
            <person name="Yin L."/>
            <person name="Li B."/>
            <person name="Zhang Y."/>
            <person name="Zhang S."/>
            <person name="Jiang F."/>
            <person name="Zhang X."/>
            <person name="Ren Y."/>
            <person name="Wang B."/>
            <person name="Wang S."/>
            <person name="Lu Y."/>
            <person name="Wu K."/>
            <person name="Fan W."/>
            <person name="Wang G."/>
        </authorList>
    </citation>
    <scope>NUCLEOTIDE SEQUENCE</scope>
    <source>
        <strain evidence="10">12Hb</strain>
    </source>
</reference>
<dbReference type="GO" id="GO:0000978">
    <property type="term" value="F:RNA polymerase II cis-regulatory region sequence-specific DNA binding"/>
    <property type="evidence" value="ECO:0007669"/>
    <property type="project" value="TreeGrafter"/>
</dbReference>